<dbReference type="NCBIfam" id="TIGR00502">
    <property type="entry name" value="nagB"/>
    <property type="match status" value="1"/>
</dbReference>
<dbReference type="InterPro" id="IPR006148">
    <property type="entry name" value="Glc/Gal-6P_isomerase"/>
</dbReference>
<dbReference type="EMBL" id="VIKU02000006">
    <property type="protein sequence ID" value="NHF61127.1"/>
    <property type="molecule type" value="Genomic_DNA"/>
</dbReference>
<feature type="compositionally biased region" description="Basic and acidic residues" evidence="2">
    <location>
        <begin position="352"/>
        <end position="364"/>
    </location>
</feature>
<dbReference type="SUPFAM" id="SSF102588">
    <property type="entry name" value="LmbE-like"/>
    <property type="match status" value="1"/>
</dbReference>
<dbReference type="Gene3D" id="3.40.50.10320">
    <property type="entry name" value="LmbE-like"/>
    <property type="match status" value="1"/>
</dbReference>
<gene>
    <name evidence="4" type="primary">nagB</name>
    <name evidence="4" type="ORF">FK220_017375</name>
</gene>
<dbReference type="Gene3D" id="3.40.50.1360">
    <property type="match status" value="1"/>
</dbReference>
<keyword evidence="5" id="KW-1185">Reference proteome</keyword>
<evidence type="ECO:0000313" key="4">
    <source>
        <dbReference type="EMBL" id="NHF61127.1"/>
    </source>
</evidence>
<reference evidence="4" key="2">
    <citation type="submission" date="2020-03" db="EMBL/GenBank/DDBJ databases">
        <title>Flavobacteriaceae bacterium strain TP-CH-4, a member of the family Flavobacteriaceae isolated from a deep-sea seamount.</title>
        <authorList>
            <person name="Zhang D.-C."/>
        </authorList>
    </citation>
    <scope>NUCLEOTIDE SEQUENCE</scope>
    <source>
        <strain evidence="4">TP-CH-4</strain>
    </source>
</reference>
<evidence type="ECO:0000256" key="2">
    <source>
        <dbReference type="SAM" id="MobiDB-lite"/>
    </source>
</evidence>
<name>A0A967E724_9FLAO</name>
<feature type="domain" description="Glucosamine/galactosamine-6-phosphate isomerase" evidence="3">
    <location>
        <begin position="34"/>
        <end position="256"/>
    </location>
</feature>
<organism evidence="4 5">
    <name type="scientific">Pelagihabitans pacificus</name>
    <dbReference type="NCBI Taxonomy" id="2696054"/>
    <lineage>
        <taxon>Bacteria</taxon>
        <taxon>Pseudomonadati</taxon>
        <taxon>Bacteroidota</taxon>
        <taxon>Flavobacteriia</taxon>
        <taxon>Flavobacteriales</taxon>
        <taxon>Flavobacteriaceae</taxon>
        <taxon>Pelagihabitans</taxon>
    </lineage>
</organism>
<dbReference type="Proteomes" id="UP000707206">
    <property type="component" value="Unassembled WGS sequence"/>
</dbReference>
<dbReference type="CDD" id="cd01399">
    <property type="entry name" value="GlcN6P_deaminase"/>
    <property type="match status" value="1"/>
</dbReference>
<dbReference type="SUPFAM" id="SSF100950">
    <property type="entry name" value="NagB/RpiA/CoA transferase-like"/>
    <property type="match status" value="1"/>
</dbReference>
<dbReference type="AlphaFoldDB" id="A0A967E724"/>
<evidence type="ECO:0000259" key="3">
    <source>
        <dbReference type="Pfam" id="PF01182"/>
    </source>
</evidence>
<proteinExistence type="predicted"/>
<evidence type="ECO:0000313" key="5">
    <source>
        <dbReference type="Proteomes" id="UP000707206"/>
    </source>
</evidence>
<dbReference type="GO" id="GO:0006046">
    <property type="term" value="P:N-acetylglucosamine catabolic process"/>
    <property type="evidence" value="ECO:0007669"/>
    <property type="project" value="UniProtKB-UniRule"/>
</dbReference>
<dbReference type="InterPro" id="IPR052960">
    <property type="entry name" value="GlcN6P_deaminase-like"/>
</dbReference>
<dbReference type="InterPro" id="IPR037171">
    <property type="entry name" value="NagB/RpiA_transferase-like"/>
</dbReference>
<reference evidence="4" key="1">
    <citation type="submission" date="2019-07" db="EMBL/GenBank/DDBJ databases">
        <authorList>
            <person name="De-Chao Zhang Q."/>
        </authorList>
    </citation>
    <scope>NUCLEOTIDE SEQUENCE</scope>
    <source>
        <strain evidence="4">TP-CH-4</strain>
    </source>
</reference>
<dbReference type="InterPro" id="IPR004547">
    <property type="entry name" value="Glucosamine6P_isomerase"/>
</dbReference>
<dbReference type="Pfam" id="PF02585">
    <property type="entry name" value="PIG-L"/>
    <property type="match status" value="1"/>
</dbReference>
<dbReference type="GO" id="GO:0004342">
    <property type="term" value="F:glucosamine-6-phosphate deaminase activity"/>
    <property type="evidence" value="ECO:0007669"/>
    <property type="project" value="UniProtKB-UniRule"/>
</dbReference>
<dbReference type="InterPro" id="IPR024078">
    <property type="entry name" value="LmbE-like_dom_sf"/>
</dbReference>
<dbReference type="Pfam" id="PF01182">
    <property type="entry name" value="Glucosamine_iso"/>
    <property type="match status" value="1"/>
</dbReference>
<dbReference type="RefSeq" id="WP_152575629.1">
    <property type="nucleotide sequence ID" value="NZ_VIKU02000006.1"/>
</dbReference>
<dbReference type="EC" id="3.5.99.6" evidence="1"/>
<accession>A0A967E724</accession>
<dbReference type="NCBIfam" id="NF002557">
    <property type="entry name" value="PRK02122.1"/>
    <property type="match status" value="1"/>
</dbReference>
<feature type="region of interest" description="Disordered" evidence="2">
    <location>
        <begin position="345"/>
        <end position="364"/>
    </location>
</feature>
<dbReference type="InterPro" id="IPR003737">
    <property type="entry name" value="GlcNAc_PI_deacetylase-related"/>
</dbReference>
<evidence type="ECO:0000256" key="1">
    <source>
        <dbReference type="NCBIfam" id="TIGR00502"/>
    </source>
</evidence>
<dbReference type="GO" id="GO:0005975">
    <property type="term" value="P:carbohydrate metabolic process"/>
    <property type="evidence" value="ECO:0007669"/>
    <property type="project" value="InterPro"/>
</dbReference>
<sequence>MAETSTKPKIGHYPTDEESRKFERINTIIYESSQEASFFVANEIADLIRQRQKQGKQVVLGLATGSTPTKVYDFLVKFHNEEGLSFKNVITFNLDEYFPMEPDSIHSYVRFMNEHLFDHIDIKKENVHIPDGTLDKEDVRDYCHEYEDKIRTAGGIDIQVLGIGRTGHIGFNEPGSSLKSKTRMVRLDRVTRLDAASDFFGLENVPAKALTMGVGTIMAAKRIILMAWGEGKAEIIKQAVEGKIKESVPATFLQHHDNCDFIIDHAAASSLTRVFTPWLTSECVWTDKLVKKATLWLSEKLDKAILKLTNEDYNEHGMGSLVAEIGSAEHINLKVFNDLQRTITGWPGGKPNADDSQRPERKDPYPKTCLIFSPHPDDDVISMGGTLLRLVDQGHEVHVAYQTSGNIAVFDDEVIRFMDFATDIQEGNAELQQQFKDVRKFLSNKLPGQVDSPEIQNFKGLIRKGEALAACRYCGVKEENAHFQNLPFYETGTVKKKPHSAVDVQLTYDLLNDIKPHQIFAAGDLSDPHGTHRVCLQIIYEAMDRFVQEGAKWIDDCYLWLYRGAWQEWDIADMEMCVPIGPKDMQRKKNAIFKHQSQKDAAMFPGNDEREFWQRAEQRNKETARKYNALGMAEYEAMEGFVRYKFK</sequence>
<comment type="caution">
    <text evidence="4">The sequence shown here is derived from an EMBL/GenBank/DDBJ whole genome shotgun (WGS) entry which is preliminary data.</text>
</comment>
<protein>
    <recommendedName>
        <fullName evidence="1">Glucosamine-6-phosphate deaminase</fullName>
        <ecNumber evidence="1">3.5.99.6</ecNumber>
    </recommendedName>
</protein>
<dbReference type="PANTHER" id="PTHR42892:SF1">
    <property type="entry name" value="GLUCOSAMINE-6-PHOSPHATE ISOMERASE"/>
    <property type="match status" value="1"/>
</dbReference>
<dbReference type="PANTHER" id="PTHR42892">
    <property type="entry name" value="GLUCOSAMINE-6-PHOSPHATE DEAMINASE-LIKE PROTEIN BT_0258-RELATED"/>
    <property type="match status" value="1"/>
</dbReference>
<keyword evidence="4" id="KW-0378">Hydrolase</keyword>